<dbReference type="PANTHER" id="PTHR11360">
    <property type="entry name" value="MONOCARBOXYLATE TRANSPORTER"/>
    <property type="match status" value="1"/>
</dbReference>
<evidence type="ECO:0000259" key="5">
    <source>
        <dbReference type="PROSITE" id="PS50850"/>
    </source>
</evidence>
<keyword evidence="4" id="KW-0472">Membrane</keyword>
<gene>
    <name evidence="6" type="ORF">WHR41_01828</name>
</gene>
<organism evidence="6 7">
    <name type="scientific">Cladosporium halotolerans</name>
    <dbReference type="NCBI Taxonomy" id="1052096"/>
    <lineage>
        <taxon>Eukaryota</taxon>
        <taxon>Fungi</taxon>
        <taxon>Dikarya</taxon>
        <taxon>Ascomycota</taxon>
        <taxon>Pezizomycotina</taxon>
        <taxon>Dothideomycetes</taxon>
        <taxon>Dothideomycetidae</taxon>
        <taxon>Cladosporiales</taxon>
        <taxon>Cladosporiaceae</taxon>
        <taxon>Cladosporium</taxon>
    </lineage>
</organism>
<dbReference type="InterPro" id="IPR020846">
    <property type="entry name" value="MFS_dom"/>
</dbReference>
<protein>
    <recommendedName>
        <fullName evidence="5">Major facilitator superfamily (MFS) profile domain-containing protein</fullName>
    </recommendedName>
</protein>
<feature type="transmembrane region" description="Helical" evidence="4">
    <location>
        <begin position="376"/>
        <end position="396"/>
    </location>
</feature>
<dbReference type="SUPFAM" id="SSF103473">
    <property type="entry name" value="MFS general substrate transporter"/>
    <property type="match status" value="1"/>
</dbReference>
<proteinExistence type="inferred from homology"/>
<feature type="transmembrane region" description="Helical" evidence="4">
    <location>
        <begin position="343"/>
        <end position="369"/>
    </location>
</feature>
<feature type="transmembrane region" description="Helical" evidence="4">
    <location>
        <begin position="180"/>
        <end position="204"/>
    </location>
</feature>
<feature type="domain" description="Major facilitator superfamily (MFS) profile" evidence="5">
    <location>
        <begin position="252"/>
        <end position="446"/>
    </location>
</feature>
<feature type="compositionally biased region" description="Polar residues" evidence="3">
    <location>
        <begin position="8"/>
        <end position="18"/>
    </location>
</feature>
<feature type="transmembrane region" description="Helical" evidence="4">
    <location>
        <begin position="51"/>
        <end position="68"/>
    </location>
</feature>
<sequence length="446" mass="46272">MAHDPTPKDSNVSTSQAEPVSPLSVHDNSISEKGSEILLAKDDDLSIPDGGYGWVVLAGCTVVAWWSIGTAQSFGVLQAALLEAEVSSSTNLLFVGSMSAGIVSAFAILYARFMRSMGTRRTAMLGILLMSLSGAISSVVYKNIGALFAAYGVLMGLGMGFTFTTVAVAPTQYFLRRRGLANGIVLAGGGAGGAIVNIALNAIIERLGIAWAFRIHCLLVAGTGFPAAYAIKERVPYKKSGLVDWTLFRSPTFLLLFAAGVLSTFPVLVPPYCMPLFASSIGLDSSTGAGLAAAFNAASAVGRIGAGFLSDRLGALNILFSSMALLGTSMFVIWPFASSLGVTVVFVIVGGMAVGGFFATIPTVVGHIFGSANTSITFGMLLTGWTFGYVMGSPVAGFILEANGGSGHGLGPYRPAMFYGGSLAFGSAVLIAIVRFRRERDLLAKS</sequence>
<keyword evidence="4" id="KW-1133">Transmembrane helix</keyword>
<feature type="transmembrane region" description="Helical" evidence="4">
    <location>
        <begin position="416"/>
        <end position="436"/>
    </location>
</feature>
<evidence type="ECO:0000256" key="1">
    <source>
        <dbReference type="ARBA" id="ARBA00004141"/>
    </source>
</evidence>
<feature type="transmembrane region" description="Helical" evidence="4">
    <location>
        <begin position="289"/>
        <end position="309"/>
    </location>
</feature>
<dbReference type="PANTHER" id="PTHR11360:SF305">
    <property type="entry name" value="MAJOR FACILITATOR SUPERFAMILY (MFS) PROFILE DOMAIN-CONTAINING PROTEIN"/>
    <property type="match status" value="1"/>
</dbReference>
<dbReference type="PROSITE" id="PS50850">
    <property type="entry name" value="MFS"/>
    <property type="match status" value="1"/>
</dbReference>
<feature type="transmembrane region" description="Helical" evidence="4">
    <location>
        <begin position="147"/>
        <end position="168"/>
    </location>
</feature>
<comment type="subcellular location">
    <subcellularLocation>
        <location evidence="1">Membrane</location>
        <topology evidence="1">Multi-pass membrane protein</topology>
    </subcellularLocation>
</comment>
<name>A0AB34KWM1_9PEZI</name>
<dbReference type="Gene3D" id="1.20.1250.20">
    <property type="entry name" value="MFS general substrate transporter like domains"/>
    <property type="match status" value="2"/>
</dbReference>
<evidence type="ECO:0000256" key="2">
    <source>
        <dbReference type="ARBA" id="ARBA00006727"/>
    </source>
</evidence>
<feature type="transmembrane region" description="Helical" evidence="4">
    <location>
        <begin position="92"/>
        <end position="111"/>
    </location>
</feature>
<accession>A0AB34KWM1</accession>
<evidence type="ECO:0000256" key="4">
    <source>
        <dbReference type="SAM" id="Phobius"/>
    </source>
</evidence>
<comment type="similarity">
    <text evidence="2">Belongs to the major facilitator superfamily. Monocarboxylate porter (TC 2.A.1.13) family.</text>
</comment>
<dbReference type="AlphaFoldDB" id="A0AB34KWM1"/>
<feature type="transmembrane region" description="Helical" evidence="4">
    <location>
        <begin position="316"/>
        <end position="337"/>
    </location>
</feature>
<dbReference type="Proteomes" id="UP000803884">
    <property type="component" value="Unassembled WGS sequence"/>
</dbReference>
<dbReference type="InterPro" id="IPR036259">
    <property type="entry name" value="MFS_trans_sf"/>
</dbReference>
<feature type="transmembrane region" description="Helical" evidence="4">
    <location>
        <begin position="123"/>
        <end position="141"/>
    </location>
</feature>
<evidence type="ECO:0000256" key="3">
    <source>
        <dbReference type="SAM" id="MobiDB-lite"/>
    </source>
</evidence>
<evidence type="ECO:0000313" key="6">
    <source>
        <dbReference type="EMBL" id="KAL1589463.1"/>
    </source>
</evidence>
<keyword evidence="4" id="KW-0812">Transmembrane</keyword>
<dbReference type="GeneID" id="96003272"/>
<dbReference type="Pfam" id="PF07690">
    <property type="entry name" value="MFS_1"/>
    <property type="match status" value="1"/>
</dbReference>
<evidence type="ECO:0000313" key="7">
    <source>
        <dbReference type="Proteomes" id="UP000803884"/>
    </source>
</evidence>
<dbReference type="GO" id="GO:0022857">
    <property type="term" value="F:transmembrane transporter activity"/>
    <property type="evidence" value="ECO:0007669"/>
    <property type="project" value="InterPro"/>
</dbReference>
<feature type="transmembrane region" description="Helical" evidence="4">
    <location>
        <begin position="252"/>
        <end position="269"/>
    </location>
</feature>
<feature type="transmembrane region" description="Helical" evidence="4">
    <location>
        <begin position="210"/>
        <end position="231"/>
    </location>
</feature>
<dbReference type="RefSeq" id="XP_069232568.1">
    <property type="nucleotide sequence ID" value="XM_069370434.1"/>
</dbReference>
<dbReference type="EMBL" id="JAAQHG020000004">
    <property type="protein sequence ID" value="KAL1589463.1"/>
    <property type="molecule type" value="Genomic_DNA"/>
</dbReference>
<dbReference type="GO" id="GO:0016020">
    <property type="term" value="C:membrane"/>
    <property type="evidence" value="ECO:0007669"/>
    <property type="project" value="UniProtKB-SubCell"/>
</dbReference>
<keyword evidence="7" id="KW-1185">Reference proteome</keyword>
<dbReference type="InterPro" id="IPR011701">
    <property type="entry name" value="MFS"/>
</dbReference>
<feature type="region of interest" description="Disordered" evidence="3">
    <location>
        <begin position="1"/>
        <end position="28"/>
    </location>
</feature>
<comment type="caution">
    <text evidence="6">The sequence shown here is derived from an EMBL/GenBank/DDBJ whole genome shotgun (WGS) entry which is preliminary data.</text>
</comment>
<dbReference type="InterPro" id="IPR050327">
    <property type="entry name" value="Proton-linked_MCT"/>
</dbReference>
<reference evidence="6 7" key="1">
    <citation type="journal article" date="2020" name="Microbiol. Resour. Announc.">
        <title>Draft Genome Sequence of a Cladosporium Species Isolated from the Mesophotic Ascidian Didemnum maculosum.</title>
        <authorList>
            <person name="Gioti A."/>
            <person name="Siaperas R."/>
            <person name="Nikolaivits E."/>
            <person name="Le Goff G."/>
            <person name="Ouazzani J."/>
            <person name="Kotoulas G."/>
            <person name="Topakas E."/>
        </authorList>
    </citation>
    <scope>NUCLEOTIDE SEQUENCE [LARGE SCALE GENOMIC DNA]</scope>
    <source>
        <strain evidence="6 7">TM138-S3</strain>
    </source>
</reference>